<dbReference type="SUPFAM" id="SSF53474">
    <property type="entry name" value="alpha/beta-Hydrolases"/>
    <property type="match status" value="1"/>
</dbReference>
<proteinExistence type="predicted"/>
<dbReference type="Gene3D" id="3.40.50.1820">
    <property type="entry name" value="alpha/beta hydrolase"/>
    <property type="match status" value="1"/>
</dbReference>
<dbReference type="InParanoid" id="A0A540V9N5"/>
<dbReference type="AlphaFoldDB" id="A0A540V9N5"/>
<feature type="domain" description="AB hydrolase-1" evidence="1">
    <location>
        <begin position="32"/>
        <end position="264"/>
    </location>
</feature>
<keyword evidence="3" id="KW-1185">Reference proteome</keyword>
<dbReference type="OrthoDB" id="252464at2"/>
<protein>
    <submittedName>
        <fullName evidence="2">Alpha/beta hydrolase</fullName>
    </submittedName>
</protein>
<name>A0A540V9N5_9CHLR</name>
<organism evidence="2 3">
    <name type="scientific">Litorilinea aerophila</name>
    <dbReference type="NCBI Taxonomy" id="1204385"/>
    <lineage>
        <taxon>Bacteria</taxon>
        <taxon>Bacillati</taxon>
        <taxon>Chloroflexota</taxon>
        <taxon>Caldilineae</taxon>
        <taxon>Caldilineales</taxon>
        <taxon>Caldilineaceae</taxon>
        <taxon>Litorilinea</taxon>
    </lineage>
</organism>
<keyword evidence="2" id="KW-0378">Hydrolase</keyword>
<gene>
    <name evidence="2" type="ORF">FKZ61_21145</name>
</gene>
<dbReference type="EMBL" id="VIGC01000039">
    <property type="protein sequence ID" value="TQE93458.1"/>
    <property type="molecule type" value="Genomic_DNA"/>
</dbReference>
<comment type="caution">
    <text evidence="2">The sequence shown here is derived from an EMBL/GenBank/DDBJ whole genome shotgun (WGS) entry which is preliminary data.</text>
</comment>
<dbReference type="GO" id="GO:0016787">
    <property type="term" value="F:hydrolase activity"/>
    <property type="evidence" value="ECO:0007669"/>
    <property type="project" value="UniProtKB-KW"/>
</dbReference>
<accession>A0A540V9N5</accession>
<evidence type="ECO:0000313" key="2">
    <source>
        <dbReference type="EMBL" id="TQE93458.1"/>
    </source>
</evidence>
<evidence type="ECO:0000259" key="1">
    <source>
        <dbReference type="Pfam" id="PF12697"/>
    </source>
</evidence>
<dbReference type="PRINTS" id="PR00111">
    <property type="entry name" value="ABHYDROLASE"/>
</dbReference>
<dbReference type="PANTHER" id="PTHR43798">
    <property type="entry name" value="MONOACYLGLYCEROL LIPASE"/>
    <property type="match status" value="1"/>
</dbReference>
<reference evidence="2 3" key="1">
    <citation type="submission" date="2019-06" db="EMBL/GenBank/DDBJ databases">
        <title>Genome sequence of Litorilinea aerophila BAA-2444.</title>
        <authorList>
            <person name="Maclea K.S."/>
            <person name="Maurais E.G."/>
            <person name="Iannazzi L.C."/>
        </authorList>
    </citation>
    <scope>NUCLEOTIDE SEQUENCE [LARGE SCALE GENOMIC DNA]</scope>
    <source>
        <strain evidence="2 3">ATCC BAA-2444</strain>
    </source>
</reference>
<dbReference type="InterPro" id="IPR050266">
    <property type="entry name" value="AB_hydrolase_sf"/>
</dbReference>
<evidence type="ECO:0000313" key="3">
    <source>
        <dbReference type="Proteomes" id="UP000317371"/>
    </source>
</evidence>
<sequence length="288" mass="32622">MPMSQIRTAFYETPRMTFHCRIHGDEDGLPMLLLHGSFASSRWWEPFLNILPNEILAVAPDLRGCGQSDKSETGYAIEEQAEDVWALVQALEWDEFDLVGHSSGGAIAMEFALQHMERLHSLILVDSAPAEGVFTPVDAYVLLERMKTDPELLREGLKVLMPTWHDDEGDPERRRFLDQLVADAQQMAPAAFTAIADALGRWNRFHEVRHLTLPTLLIWGDQDEIVDRDATTRTLIAIPGAANLEILRQVGHSPMIEAPVALAERMIDFITDEFEEYEAIREMAEEEE</sequence>
<dbReference type="InterPro" id="IPR000073">
    <property type="entry name" value="AB_hydrolase_1"/>
</dbReference>
<dbReference type="Proteomes" id="UP000317371">
    <property type="component" value="Unassembled WGS sequence"/>
</dbReference>
<dbReference type="InterPro" id="IPR029058">
    <property type="entry name" value="AB_hydrolase_fold"/>
</dbReference>
<dbReference type="Pfam" id="PF12697">
    <property type="entry name" value="Abhydrolase_6"/>
    <property type="match status" value="1"/>
</dbReference>